<dbReference type="Pfam" id="PF13279">
    <property type="entry name" value="4HBT_2"/>
    <property type="match status" value="1"/>
</dbReference>
<dbReference type="InterPro" id="IPR050563">
    <property type="entry name" value="4-hydroxybenzoyl-CoA_TE"/>
</dbReference>
<dbReference type="NCBIfam" id="TIGR00051">
    <property type="entry name" value="YbgC/FadM family acyl-CoA thioesterase"/>
    <property type="match status" value="1"/>
</dbReference>
<name>A0ABN1BFX6_9BURK</name>
<dbReference type="PANTHER" id="PTHR31793">
    <property type="entry name" value="4-HYDROXYBENZOYL-COA THIOESTERASE FAMILY MEMBER"/>
    <property type="match status" value="1"/>
</dbReference>
<dbReference type="EMBL" id="BAAAEN010000003">
    <property type="protein sequence ID" value="GAA0497060.1"/>
    <property type="molecule type" value="Genomic_DNA"/>
</dbReference>
<dbReference type="NCBIfam" id="TIGR02799">
    <property type="entry name" value="thio_ybgC"/>
    <property type="match status" value="1"/>
</dbReference>
<comment type="caution">
    <text evidence="3">The sequence shown here is derived from an EMBL/GenBank/DDBJ whole genome shotgun (WGS) entry which is preliminary data.</text>
</comment>
<dbReference type="Proteomes" id="UP001501706">
    <property type="component" value="Unassembled WGS sequence"/>
</dbReference>
<organism evidence="3 4">
    <name type="scientific">Pigmentiphaga daeguensis</name>
    <dbReference type="NCBI Taxonomy" id="414049"/>
    <lineage>
        <taxon>Bacteria</taxon>
        <taxon>Pseudomonadati</taxon>
        <taxon>Pseudomonadota</taxon>
        <taxon>Betaproteobacteria</taxon>
        <taxon>Burkholderiales</taxon>
        <taxon>Alcaligenaceae</taxon>
        <taxon>Pigmentiphaga</taxon>
    </lineage>
</organism>
<protein>
    <submittedName>
        <fullName evidence="3">Tol-pal system-associated acyl-CoA thioesterase</fullName>
    </submittedName>
</protein>
<dbReference type="InterPro" id="IPR029069">
    <property type="entry name" value="HotDog_dom_sf"/>
</dbReference>
<comment type="similarity">
    <text evidence="1">Belongs to the 4-hydroxybenzoyl-CoA thioesterase family.</text>
</comment>
<dbReference type="Gene3D" id="3.10.129.10">
    <property type="entry name" value="Hotdog Thioesterase"/>
    <property type="match status" value="1"/>
</dbReference>
<dbReference type="InterPro" id="IPR014166">
    <property type="entry name" value="Tol-Pal_acyl-CoA_thioesterase"/>
</dbReference>
<evidence type="ECO:0000256" key="2">
    <source>
        <dbReference type="ARBA" id="ARBA00022801"/>
    </source>
</evidence>
<accession>A0ABN1BFX6</accession>
<keyword evidence="2" id="KW-0378">Hydrolase</keyword>
<keyword evidence="4" id="KW-1185">Reference proteome</keyword>
<proteinExistence type="inferred from homology"/>
<reference evidence="3 4" key="1">
    <citation type="journal article" date="2019" name="Int. J. Syst. Evol. Microbiol.">
        <title>The Global Catalogue of Microorganisms (GCM) 10K type strain sequencing project: providing services to taxonomists for standard genome sequencing and annotation.</title>
        <authorList>
            <consortium name="The Broad Institute Genomics Platform"/>
            <consortium name="The Broad Institute Genome Sequencing Center for Infectious Disease"/>
            <person name="Wu L."/>
            <person name="Ma J."/>
        </authorList>
    </citation>
    <scope>NUCLEOTIDE SEQUENCE [LARGE SCALE GENOMIC DNA]</scope>
    <source>
        <strain evidence="3 4">JCM 14330</strain>
    </source>
</reference>
<evidence type="ECO:0000313" key="4">
    <source>
        <dbReference type="Proteomes" id="UP001501706"/>
    </source>
</evidence>
<evidence type="ECO:0000313" key="3">
    <source>
        <dbReference type="EMBL" id="GAA0497060.1"/>
    </source>
</evidence>
<dbReference type="InterPro" id="IPR006684">
    <property type="entry name" value="YbgC/YbaW"/>
</dbReference>
<gene>
    <name evidence="3" type="primary">ybgC</name>
    <name evidence="3" type="ORF">GCM10009097_11540</name>
</gene>
<dbReference type="PANTHER" id="PTHR31793:SF37">
    <property type="entry name" value="ACYL-COA THIOESTER HYDROLASE YBGC"/>
    <property type="match status" value="1"/>
</dbReference>
<dbReference type="PIRSF" id="PIRSF003230">
    <property type="entry name" value="YbgC"/>
    <property type="match status" value="1"/>
</dbReference>
<evidence type="ECO:0000256" key="1">
    <source>
        <dbReference type="ARBA" id="ARBA00005953"/>
    </source>
</evidence>
<sequence length="145" mass="16060">MPQPASADFRFPIRVYYEDTDAGGVVYYANYLKFFERARTEWLRALGVEQRALADETGCIFVVRGIDTQYRRPAALDDSLTIRSQVSRLGKASIDFLQFCERGDELLATGKVQVGCVDRATLRPRALPSGLVRTLAPLAAGPATD</sequence>
<dbReference type="RefSeq" id="WP_243724537.1">
    <property type="nucleotide sequence ID" value="NZ_BAAAEN010000003.1"/>
</dbReference>
<dbReference type="CDD" id="cd00586">
    <property type="entry name" value="4HBT"/>
    <property type="match status" value="1"/>
</dbReference>
<dbReference type="SUPFAM" id="SSF54637">
    <property type="entry name" value="Thioesterase/thiol ester dehydrase-isomerase"/>
    <property type="match status" value="1"/>
</dbReference>